<dbReference type="AlphaFoldDB" id="A0A2N6PEX0"/>
<evidence type="ECO:0000256" key="1">
    <source>
        <dbReference type="SAM" id="Phobius"/>
    </source>
</evidence>
<evidence type="ECO:0000313" key="4">
    <source>
        <dbReference type="Proteomes" id="UP000235703"/>
    </source>
</evidence>
<gene>
    <name evidence="2" type="ORF">CJ198_12590</name>
    <name evidence="3" type="ORF">EW640_06670</name>
</gene>
<feature type="transmembrane region" description="Helical" evidence="1">
    <location>
        <begin position="59"/>
        <end position="83"/>
    </location>
</feature>
<dbReference type="EMBL" id="PNFZ01000009">
    <property type="protein sequence ID" value="PMB97219.1"/>
    <property type="molecule type" value="Genomic_DNA"/>
</dbReference>
<evidence type="ECO:0000313" key="3">
    <source>
        <dbReference type="EMBL" id="QIN28993.1"/>
    </source>
</evidence>
<protein>
    <submittedName>
        <fullName evidence="2">Uncharacterized protein</fullName>
    </submittedName>
</protein>
<dbReference type="Proteomes" id="UP000501518">
    <property type="component" value="Chromosome"/>
</dbReference>
<evidence type="ECO:0000313" key="5">
    <source>
        <dbReference type="Proteomes" id="UP000501518"/>
    </source>
</evidence>
<feature type="transmembrane region" description="Helical" evidence="1">
    <location>
        <begin position="28"/>
        <end position="53"/>
    </location>
</feature>
<evidence type="ECO:0000313" key="2">
    <source>
        <dbReference type="EMBL" id="PMB97219.1"/>
    </source>
</evidence>
<sequence>MHPQTHYPVTGAHTVTHHSQVIVVEKNVAVAALLGFFFGPIGMIYATGIGALVMFGVNIVIGILTFGLGLFLTWPVCAIWAGVAAGNHNARARQQAYAAMNRPPGW</sequence>
<keyword evidence="4" id="KW-1185">Reference proteome</keyword>
<proteinExistence type="predicted"/>
<dbReference type="KEGG" id="blut:EW640_06670"/>
<dbReference type="OrthoDB" id="122635at2"/>
<reference evidence="2 4" key="1">
    <citation type="submission" date="2017-09" db="EMBL/GenBank/DDBJ databases">
        <title>Bacterial strain isolated from the female urinary microbiota.</title>
        <authorList>
            <person name="Thomas-White K."/>
            <person name="Kumar N."/>
            <person name="Forster S."/>
            <person name="Putonti C."/>
            <person name="Lawley T."/>
            <person name="Wolfe A.J."/>
        </authorList>
    </citation>
    <scope>NUCLEOTIDE SEQUENCE [LARGE SCALE GENOMIC DNA]</scope>
    <source>
        <strain evidence="2 4">UMB0680</strain>
    </source>
</reference>
<name>A0A2N6PEX0_9MICO</name>
<reference evidence="3 5" key="2">
    <citation type="submission" date="2019-02" db="EMBL/GenBank/DDBJ databases">
        <title>Complete Genome Sequence and Methylome Analysis of Brevibacterium luteolum NEB1784.</title>
        <authorList>
            <person name="Fomenkov A."/>
            <person name="Roberts R.J."/>
        </authorList>
    </citation>
    <scope>NUCLEOTIDE SEQUENCE [LARGE SCALE GENOMIC DNA]</scope>
    <source>
        <strain evidence="3 5">NEB1784</strain>
    </source>
</reference>
<dbReference type="Proteomes" id="UP000235703">
    <property type="component" value="Unassembled WGS sequence"/>
</dbReference>
<keyword evidence="1" id="KW-1133">Transmembrane helix</keyword>
<keyword evidence="1" id="KW-0812">Transmembrane</keyword>
<accession>A0A2N6PEX0</accession>
<organism evidence="2 4">
    <name type="scientific">Brevibacterium luteolum</name>
    <dbReference type="NCBI Taxonomy" id="199591"/>
    <lineage>
        <taxon>Bacteria</taxon>
        <taxon>Bacillati</taxon>
        <taxon>Actinomycetota</taxon>
        <taxon>Actinomycetes</taxon>
        <taxon>Micrococcales</taxon>
        <taxon>Brevibacteriaceae</taxon>
        <taxon>Brevibacterium</taxon>
    </lineage>
</organism>
<keyword evidence="1" id="KW-0472">Membrane</keyword>
<dbReference type="EMBL" id="CP035810">
    <property type="protein sequence ID" value="QIN28993.1"/>
    <property type="molecule type" value="Genomic_DNA"/>
</dbReference>